<dbReference type="InterPro" id="IPR012902">
    <property type="entry name" value="N_methyl_site"/>
</dbReference>
<evidence type="ECO:0000313" key="13">
    <source>
        <dbReference type="EMBL" id="STX51279.1"/>
    </source>
</evidence>
<dbReference type="Gene3D" id="3.55.40.10">
    <property type="entry name" value="minor pseudopilin epsh domain"/>
    <property type="match status" value="1"/>
</dbReference>
<evidence type="ECO:0000256" key="7">
    <source>
        <dbReference type="ARBA" id="ARBA00022989"/>
    </source>
</evidence>
<dbReference type="OrthoDB" id="5649665at2"/>
<keyword evidence="4" id="KW-0488">Methylation</keyword>
<keyword evidence="6 11" id="KW-0812">Transmembrane</keyword>
<keyword evidence="14" id="KW-1185">Reference proteome</keyword>
<dbReference type="InterPro" id="IPR022346">
    <property type="entry name" value="T2SS_GspH"/>
</dbReference>
<dbReference type="InterPro" id="IPR045584">
    <property type="entry name" value="Pilin-like"/>
</dbReference>
<dbReference type="InterPro" id="IPR002416">
    <property type="entry name" value="T2SS_protein-GspH"/>
</dbReference>
<keyword evidence="3" id="KW-1003">Cell membrane</keyword>
<evidence type="ECO:0000313" key="14">
    <source>
        <dbReference type="Proteomes" id="UP000254794"/>
    </source>
</evidence>
<evidence type="ECO:0000256" key="1">
    <source>
        <dbReference type="ARBA" id="ARBA00004377"/>
    </source>
</evidence>
<reference evidence="13 14" key="1">
    <citation type="submission" date="2018-06" db="EMBL/GenBank/DDBJ databases">
        <authorList>
            <consortium name="Pathogen Informatics"/>
            <person name="Doyle S."/>
        </authorList>
    </citation>
    <scope>NUCLEOTIDE SEQUENCE [LARGE SCALE GENOMIC DNA]</scope>
    <source>
        <strain evidence="13 14">NCTC13316</strain>
    </source>
</reference>
<dbReference type="NCBIfam" id="TIGR02532">
    <property type="entry name" value="IV_pilin_GFxxxE"/>
    <property type="match status" value="1"/>
</dbReference>
<dbReference type="EMBL" id="UGOD01000001">
    <property type="protein sequence ID" value="STX51279.1"/>
    <property type="molecule type" value="Genomic_DNA"/>
</dbReference>
<keyword evidence="7 11" id="KW-1133">Transmembrane helix</keyword>
<protein>
    <recommendedName>
        <fullName evidence="2">Type II secretion system protein H</fullName>
    </recommendedName>
    <alternativeName>
        <fullName evidence="10">General secretion pathway protein H</fullName>
    </alternativeName>
</protein>
<dbReference type="Proteomes" id="UP000254794">
    <property type="component" value="Unassembled WGS sequence"/>
</dbReference>
<evidence type="ECO:0000256" key="11">
    <source>
        <dbReference type="SAM" id="Phobius"/>
    </source>
</evidence>
<evidence type="ECO:0000256" key="4">
    <source>
        <dbReference type="ARBA" id="ARBA00022481"/>
    </source>
</evidence>
<evidence type="ECO:0000256" key="8">
    <source>
        <dbReference type="ARBA" id="ARBA00023136"/>
    </source>
</evidence>
<evidence type="ECO:0000256" key="5">
    <source>
        <dbReference type="ARBA" id="ARBA00022519"/>
    </source>
</evidence>
<keyword evidence="5" id="KW-0997">Cell inner membrane</keyword>
<keyword evidence="8 11" id="KW-0472">Membrane</keyword>
<evidence type="ECO:0000256" key="3">
    <source>
        <dbReference type="ARBA" id="ARBA00022475"/>
    </source>
</evidence>
<dbReference type="SUPFAM" id="SSF54523">
    <property type="entry name" value="Pili subunits"/>
    <property type="match status" value="1"/>
</dbReference>
<comment type="similarity">
    <text evidence="9">Belongs to the GSP H family.</text>
</comment>
<gene>
    <name evidence="13" type="primary">gspH</name>
    <name evidence="13" type="ORF">NCTC13316_01374</name>
</gene>
<sequence length="180" mass="20306">MDNLVVLVKMQKLVTGTQNERGFTLIEILVVILIIGIIASVALFAFGDFGTNRRIKLTAEQFSAYLKLVQQRAILEMVTLGVTVNNEGYETYRYSDKNWQPMPKNSLIFHRFFPKDTVITLHNQLKTNKGPTIIVTPSGSMTEFKLIFGTPTEPNIITLIGKHNGVLTLDNQKVNEKPIR</sequence>
<dbReference type="AlphaFoldDB" id="A0A378JM58"/>
<evidence type="ECO:0000259" key="12">
    <source>
        <dbReference type="Pfam" id="PF12019"/>
    </source>
</evidence>
<accession>A0A378JM58</accession>
<dbReference type="Pfam" id="PF12019">
    <property type="entry name" value="GspH"/>
    <property type="match status" value="1"/>
</dbReference>
<organism evidence="13 14">
    <name type="scientific">Legionella busanensis</name>
    <dbReference type="NCBI Taxonomy" id="190655"/>
    <lineage>
        <taxon>Bacteria</taxon>
        <taxon>Pseudomonadati</taxon>
        <taxon>Pseudomonadota</taxon>
        <taxon>Gammaproteobacteria</taxon>
        <taxon>Legionellales</taxon>
        <taxon>Legionellaceae</taxon>
        <taxon>Legionella</taxon>
    </lineage>
</organism>
<feature type="transmembrane region" description="Helical" evidence="11">
    <location>
        <begin position="23"/>
        <end position="46"/>
    </location>
</feature>
<name>A0A378JM58_9GAMM</name>
<dbReference type="RefSeq" id="WP_115330926.1">
    <property type="nucleotide sequence ID" value="NZ_CAAAHP010000001.1"/>
</dbReference>
<evidence type="ECO:0000256" key="10">
    <source>
        <dbReference type="ARBA" id="ARBA00030775"/>
    </source>
</evidence>
<dbReference type="GO" id="GO:0015627">
    <property type="term" value="C:type II protein secretion system complex"/>
    <property type="evidence" value="ECO:0007669"/>
    <property type="project" value="InterPro"/>
</dbReference>
<dbReference type="PROSITE" id="PS00409">
    <property type="entry name" value="PROKAR_NTER_METHYL"/>
    <property type="match status" value="1"/>
</dbReference>
<dbReference type="NCBIfam" id="TIGR01708">
    <property type="entry name" value="typeII_sec_gspH"/>
    <property type="match status" value="1"/>
</dbReference>
<evidence type="ECO:0000256" key="2">
    <source>
        <dbReference type="ARBA" id="ARBA00021549"/>
    </source>
</evidence>
<proteinExistence type="inferred from homology"/>
<dbReference type="GO" id="GO:0015628">
    <property type="term" value="P:protein secretion by the type II secretion system"/>
    <property type="evidence" value="ECO:0007669"/>
    <property type="project" value="InterPro"/>
</dbReference>
<dbReference type="InterPro" id="IPR049875">
    <property type="entry name" value="TypeII_GspH"/>
</dbReference>
<feature type="domain" description="General secretion pathway GspH" evidence="12">
    <location>
        <begin position="58"/>
        <end position="154"/>
    </location>
</feature>
<dbReference type="GO" id="GO:0005886">
    <property type="term" value="C:plasma membrane"/>
    <property type="evidence" value="ECO:0007669"/>
    <property type="project" value="UniProtKB-SubCell"/>
</dbReference>
<dbReference type="Pfam" id="PF07963">
    <property type="entry name" value="N_methyl"/>
    <property type="match status" value="1"/>
</dbReference>
<evidence type="ECO:0000256" key="9">
    <source>
        <dbReference type="ARBA" id="ARBA00025772"/>
    </source>
</evidence>
<comment type="subcellular location">
    <subcellularLocation>
        <location evidence="1">Cell inner membrane</location>
        <topology evidence="1">Single-pass membrane protein</topology>
    </subcellularLocation>
</comment>
<evidence type="ECO:0000256" key="6">
    <source>
        <dbReference type="ARBA" id="ARBA00022692"/>
    </source>
</evidence>
<dbReference type="PRINTS" id="PR00885">
    <property type="entry name" value="BCTERIALGSPH"/>
</dbReference>